<organism evidence="1 2">
    <name type="scientific">Escherichia coli</name>
    <dbReference type="NCBI Taxonomy" id="562"/>
    <lineage>
        <taxon>Bacteria</taxon>
        <taxon>Pseudomonadati</taxon>
        <taxon>Pseudomonadota</taxon>
        <taxon>Gammaproteobacteria</taxon>
        <taxon>Enterobacterales</taxon>
        <taxon>Enterobacteriaceae</taxon>
        <taxon>Escherichia</taxon>
    </lineage>
</organism>
<reference evidence="1 2" key="1">
    <citation type="submission" date="2018-06" db="EMBL/GenBank/DDBJ databases">
        <authorList>
            <consortium name="Pathogen Informatics"/>
            <person name="Doyle S."/>
        </authorList>
    </citation>
    <scope>NUCLEOTIDE SEQUENCE [LARGE SCALE GENOMIC DNA]</scope>
    <source>
        <strain evidence="1 2">NCTC9075</strain>
    </source>
</reference>
<evidence type="ECO:0000313" key="2">
    <source>
        <dbReference type="Proteomes" id="UP000254181"/>
    </source>
</evidence>
<evidence type="ECO:0000313" key="1">
    <source>
        <dbReference type="EMBL" id="STP17760.1"/>
    </source>
</evidence>
<protein>
    <submittedName>
        <fullName evidence="1">Putative capsular polysaccharide modification protein</fullName>
    </submittedName>
</protein>
<accession>A0A377K2I7</accession>
<dbReference type="EMBL" id="UGEM01000004">
    <property type="protein sequence ID" value="STP17760.1"/>
    <property type="molecule type" value="Genomic_DNA"/>
</dbReference>
<sequence>MQVLYYMDVFIDLDKSTDERSFVAKFDLNADFLGRYSNKQKDLKSHLFSSGFCFGKKRNKTKFNKE</sequence>
<dbReference type="Proteomes" id="UP000254181">
    <property type="component" value="Unassembled WGS sequence"/>
</dbReference>
<gene>
    <name evidence="1" type="ORF">NCTC9075_01192</name>
</gene>
<name>A0A377K2I7_ECOLX</name>
<proteinExistence type="predicted"/>
<dbReference type="AlphaFoldDB" id="A0A377K2I7"/>